<keyword evidence="13" id="KW-1185">Reference proteome</keyword>
<gene>
    <name evidence="11" type="primary">crtY</name>
    <name evidence="11" type="ORF">HLRTI_000057</name>
    <name evidence="10" type="ORF">HTIA_0509</name>
</gene>
<evidence type="ECO:0000256" key="2">
    <source>
        <dbReference type="ARBA" id="ARBA00004829"/>
    </source>
</evidence>
<dbReference type="EMBL" id="HF571520">
    <property type="protein sequence ID" value="CCQ32654.1"/>
    <property type="molecule type" value="Genomic_DNA"/>
</dbReference>
<accession>F7PMY1</accession>
<dbReference type="InterPro" id="IPR017825">
    <property type="entry name" value="Lycopene_cyclase_dom"/>
</dbReference>
<proteinExistence type="predicted"/>
<dbReference type="GO" id="GO:0016117">
    <property type="term" value="P:carotenoid biosynthetic process"/>
    <property type="evidence" value="ECO:0007669"/>
    <property type="project" value="UniProtKB-KW"/>
</dbReference>
<comment type="pathway">
    <text evidence="2">Carotenoid biosynthesis.</text>
</comment>
<keyword evidence="7" id="KW-0413">Isomerase</keyword>
<dbReference type="GO" id="GO:0016740">
    <property type="term" value="F:transferase activity"/>
    <property type="evidence" value="ECO:0007669"/>
    <property type="project" value="UniProtKB-KW"/>
</dbReference>
<dbReference type="OrthoDB" id="241129at2157"/>
<feature type="transmembrane region" description="Helical" evidence="8">
    <location>
        <begin position="211"/>
        <end position="232"/>
    </location>
</feature>
<dbReference type="NCBIfam" id="TIGR03462">
    <property type="entry name" value="CarR_dom_SF"/>
    <property type="match status" value="2"/>
</dbReference>
<dbReference type="KEGG" id="hti:HTIA_0509"/>
<keyword evidence="5 8" id="KW-1133">Transmembrane helix</keyword>
<evidence type="ECO:0000256" key="6">
    <source>
        <dbReference type="ARBA" id="ARBA00023136"/>
    </source>
</evidence>
<keyword evidence="11" id="KW-0560">Oxidoreductase</keyword>
<dbReference type="STRING" id="1033806.HTIA_0509"/>
<feature type="transmembrane region" description="Helical" evidence="8">
    <location>
        <begin position="167"/>
        <end position="191"/>
    </location>
</feature>
<dbReference type="Pfam" id="PF18916">
    <property type="entry name" value="Lycopene_cyc"/>
    <property type="match status" value="2"/>
</dbReference>
<feature type="domain" description="Lycopene cyclase" evidence="9">
    <location>
        <begin position="6"/>
        <end position="91"/>
    </location>
</feature>
<dbReference type="HOGENOM" id="CLU_076391_0_0_2"/>
<evidence type="ECO:0000313" key="12">
    <source>
        <dbReference type="Proteomes" id="UP000003861"/>
    </source>
</evidence>
<reference evidence="10 13" key="3">
    <citation type="journal article" date="2014" name="Environ. Microbiol.">
        <title>Halorhabdus tiamatea: proteogenomics and glycosidase activity measurements identify the first cultivated euryarchaeon from a deep-sea anoxic brine lake as potential polysaccharide degrader.</title>
        <authorList>
            <person name="Werner J."/>
            <person name="Ferrer M."/>
            <person name="Michel G."/>
            <person name="Mann A.J."/>
            <person name="Huang S."/>
            <person name="Juarez S."/>
            <person name="Ciordia S."/>
            <person name="Albar J.P."/>
            <person name="Alcaide M."/>
            <person name="La Cono V."/>
            <person name="Yakimov M.M."/>
            <person name="Antunes A."/>
            <person name="Taborda M."/>
            <person name="Da Costa M.S."/>
            <person name="Amann R.I."/>
            <person name="Gloeckner F.O."/>
            <person name="Golyshina O.V."/>
            <person name="Golyshin P.N."/>
            <person name="Teeling H."/>
        </authorList>
    </citation>
    <scope>NUCLEOTIDE SEQUENCE [LARGE SCALE GENOMIC DNA]</scope>
    <source>
        <strain evidence="13">SARL4B</strain>
        <strain evidence="10">Type strain: SARL4B</strain>
    </source>
</reference>
<evidence type="ECO:0000256" key="8">
    <source>
        <dbReference type="SAM" id="Phobius"/>
    </source>
</evidence>
<reference evidence="11 12" key="1">
    <citation type="journal article" date="2011" name="J. Bacteriol.">
        <title>Genome sequence of Halorhabdus tiamatea, the first archaeon isolated from a deep-sea anoxic brine lake.</title>
        <authorList>
            <person name="Antunes A."/>
            <person name="Alam I."/>
            <person name="Bajic V.B."/>
            <person name="Stingl U."/>
        </authorList>
    </citation>
    <scope>NUCLEOTIDE SEQUENCE [LARGE SCALE GENOMIC DNA]</scope>
    <source>
        <strain evidence="11 12">SARL4B</strain>
    </source>
</reference>
<keyword evidence="10" id="KW-0808">Transferase</keyword>
<keyword evidence="3 8" id="KW-0812">Transmembrane</keyword>
<dbReference type="GO" id="GO:0016491">
    <property type="term" value="F:oxidoreductase activity"/>
    <property type="evidence" value="ECO:0007669"/>
    <property type="project" value="UniProtKB-KW"/>
</dbReference>
<sequence>MAPITYLSFVVVVVVLPVTVLSVALAVTRRFHPAQLSGTALLAGVALVYTIPWDGQLIRVGVWTYGSTLVGRLGVVPYEELLFIVTQSILTGLWTALVDRPDGSGAVTRRQRALGVLAGGVVGIAGLTALSFPSGTYLGAILVWAAPVFGLQWAFGWPILVHRRRTVGLALAVPTASLWAVDRLAIGLGLWTFSPTHTTGIALLGLPLEEALFFLVTNAFLVQGLVLLGWVVEREAIPTVAEVVDRTVDRAK</sequence>
<evidence type="ECO:0000313" key="13">
    <source>
        <dbReference type="Proteomes" id="UP000015381"/>
    </source>
</evidence>
<feature type="domain" description="Lycopene cyclase" evidence="9">
    <location>
        <begin position="153"/>
        <end position="216"/>
    </location>
</feature>
<comment type="subcellular location">
    <subcellularLocation>
        <location evidence="1">Membrane</location>
        <topology evidence="1">Multi-pass membrane protein</topology>
    </subcellularLocation>
</comment>
<dbReference type="GeneID" id="23798156"/>
<keyword evidence="4" id="KW-0125">Carotenoid biosynthesis</keyword>
<evidence type="ECO:0000256" key="7">
    <source>
        <dbReference type="ARBA" id="ARBA00023235"/>
    </source>
</evidence>
<protein>
    <submittedName>
        <fullName evidence="10">Geranylgeranyl-diphosphate geranylgeranyl-transferase</fullName>
    </submittedName>
    <submittedName>
        <fullName evidence="11">Lycopene beta-cyclase protein</fullName>
        <ecNumber evidence="11">1.14.99.36</ecNumber>
    </submittedName>
</protein>
<evidence type="ECO:0000256" key="4">
    <source>
        <dbReference type="ARBA" id="ARBA00022746"/>
    </source>
</evidence>
<dbReference type="GO" id="GO:0045436">
    <property type="term" value="F:lycopene beta cyclase activity"/>
    <property type="evidence" value="ECO:0007669"/>
    <property type="project" value="UniProtKB-ARBA"/>
</dbReference>
<keyword evidence="6 8" id="KW-0472">Membrane</keyword>
<dbReference type="EMBL" id="AFNT02000001">
    <property type="protein sequence ID" value="ERJ07688.1"/>
    <property type="molecule type" value="Genomic_DNA"/>
</dbReference>
<evidence type="ECO:0000256" key="5">
    <source>
        <dbReference type="ARBA" id="ARBA00022989"/>
    </source>
</evidence>
<dbReference type="GO" id="GO:0016872">
    <property type="term" value="F:intramolecular lyase activity"/>
    <property type="evidence" value="ECO:0007669"/>
    <property type="project" value="InterPro"/>
</dbReference>
<dbReference type="Proteomes" id="UP000015381">
    <property type="component" value="Chromosome I"/>
</dbReference>
<dbReference type="RefSeq" id="WP_008527355.1">
    <property type="nucleotide sequence ID" value="NC_021921.1"/>
</dbReference>
<evidence type="ECO:0000313" key="11">
    <source>
        <dbReference type="EMBL" id="ERJ07688.1"/>
    </source>
</evidence>
<feature type="transmembrane region" description="Helical" evidence="8">
    <location>
        <begin position="113"/>
        <end position="132"/>
    </location>
</feature>
<organism evidence="11 12">
    <name type="scientific">Halorhabdus tiamatea SARL4B</name>
    <dbReference type="NCBI Taxonomy" id="1033806"/>
    <lineage>
        <taxon>Archaea</taxon>
        <taxon>Methanobacteriati</taxon>
        <taxon>Methanobacteriota</taxon>
        <taxon>Stenosarchaea group</taxon>
        <taxon>Halobacteria</taxon>
        <taxon>Halobacteriales</taxon>
        <taxon>Haloarculaceae</taxon>
        <taxon>Halorhabdus</taxon>
    </lineage>
</organism>
<evidence type="ECO:0000259" key="9">
    <source>
        <dbReference type="Pfam" id="PF18916"/>
    </source>
</evidence>
<evidence type="ECO:0000256" key="1">
    <source>
        <dbReference type="ARBA" id="ARBA00004141"/>
    </source>
</evidence>
<dbReference type="PATRIC" id="fig|1033806.12.peg.506"/>
<feature type="transmembrane region" description="Helical" evidence="8">
    <location>
        <begin position="138"/>
        <end position="160"/>
    </location>
</feature>
<reference evidence="11 12" key="2">
    <citation type="journal article" date="2013" name="PLoS ONE">
        <title>INDIGO - INtegrated Data Warehouse of MIcrobial GenOmes with Examples from the Red Sea Extremophiles.</title>
        <authorList>
            <person name="Alam I."/>
            <person name="Antunes A."/>
            <person name="Kamau A.A."/>
            <person name="Ba Alawi W."/>
            <person name="Kalkatawi M."/>
            <person name="Stingl U."/>
            <person name="Bajic V.B."/>
        </authorList>
    </citation>
    <scope>NUCLEOTIDE SEQUENCE [LARGE SCALE GENOMIC DNA]</scope>
    <source>
        <strain evidence="11 12">SARL4B</strain>
    </source>
</reference>
<dbReference type="AlphaFoldDB" id="F7PMY1"/>
<dbReference type="eggNOG" id="arCOG04685">
    <property type="taxonomic scope" value="Archaea"/>
</dbReference>
<evidence type="ECO:0000256" key="3">
    <source>
        <dbReference type="ARBA" id="ARBA00022692"/>
    </source>
</evidence>
<evidence type="ECO:0000313" key="10">
    <source>
        <dbReference type="EMBL" id="CCQ32654.1"/>
    </source>
</evidence>
<name>F7PMY1_9EURY</name>
<feature type="transmembrane region" description="Helical" evidence="8">
    <location>
        <begin position="6"/>
        <end position="27"/>
    </location>
</feature>
<dbReference type="GO" id="GO:0016020">
    <property type="term" value="C:membrane"/>
    <property type="evidence" value="ECO:0007669"/>
    <property type="project" value="UniProtKB-SubCell"/>
</dbReference>
<dbReference type="Proteomes" id="UP000003861">
    <property type="component" value="Unassembled WGS sequence"/>
</dbReference>
<dbReference type="EC" id="1.14.99.36" evidence="11"/>